<keyword evidence="5 6" id="KW-0472">Membrane</keyword>
<feature type="transmembrane region" description="Helical" evidence="6">
    <location>
        <begin position="128"/>
        <end position="148"/>
    </location>
</feature>
<proteinExistence type="predicted"/>
<sequence>MKSRTDITRSEKSAKNLLYGVISQFVSVAFTFIVRIVLVRQIGILSVSLNGLFTEVIAILSLAEMGVGSAIVYSLYKPLAERDEKKIVKLMNMYKTAYRNIALAVFGIGLCLVPFIQNIVTKVDVSDGYIRLVFVLFLTQTASSYLFSYKSSLLNADQKVYIVSKVTTIVKIVAEIINIILLFVFHNYILYLIVEILLTLATNIVISGQVDKMYPFLIRKDELLNVEKRMVFKNVKNIFIGSLSGKITNSTDNILISILVSTYEVGIYTGYSTLAMGLRKLIDQVDAATAGSVGNLMAEDDRDKCDQVLRKLTFINYFFGSLFASCLYCLSSTLVRIMYGLEYTYNADSMIGLMVVFCLCVNFFLTVLRNPLWRFMSVSGLFAKDKNISIAGSVVNLILSIILGIKFGTLGILLGTLASLVIQIILKIRLLYTERFKINSGKYYFRFIFYSGIGIVIMLLAKFISAEIAVGSLYIDFVLKAAVSIFVPLCMNYVFFCRTEEYVYLKELMWKFVTKMYTALTPVISRLYKKRPFGKA</sequence>
<keyword evidence="8" id="KW-1185">Reference proteome</keyword>
<dbReference type="InterPro" id="IPR050833">
    <property type="entry name" value="Poly_Biosynth_Transport"/>
</dbReference>
<feature type="transmembrane region" description="Helical" evidence="6">
    <location>
        <begin position="388"/>
        <end position="405"/>
    </location>
</feature>
<keyword evidence="2" id="KW-1003">Cell membrane</keyword>
<feature type="transmembrane region" description="Helical" evidence="6">
    <location>
        <begin position="477"/>
        <end position="496"/>
    </location>
</feature>
<evidence type="ECO:0000256" key="2">
    <source>
        <dbReference type="ARBA" id="ARBA00022475"/>
    </source>
</evidence>
<feature type="transmembrane region" description="Helical" evidence="6">
    <location>
        <begin position="444"/>
        <end position="465"/>
    </location>
</feature>
<comment type="subcellular location">
    <subcellularLocation>
        <location evidence="1">Cell membrane</location>
        <topology evidence="1">Multi-pass membrane protein</topology>
    </subcellularLocation>
</comment>
<keyword evidence="3 6" id="KW-0812">Transmembrane</keyword>
<feature type="transmembrane region" description="Helical" evidence="6">
    <location>
        <begin position="411"/>
        <end position="432"/>
    </location>
</feature>
<dbReference type="GO" id="GO:0005886">
    <property type="term" value="C:plasma membrane"/>
    <property type="evidence" value="ECO:0007669"/>
    <property type="project" value="UniProtKB-SubCell"/>
</dbReference>
<gene>
    <name evidence="7" type="ORF">B9O19_01636</name>
</gene>
<dbReference type="EMBL" id="CP020991">
    <property type="protein sequence ID" value="AUO19792.1"/>
    <property type="molecule type" value="Genomic_DNA"/>
</dbReference>
<dbReference type="GeneID" id="98063026"/>
<dbReference type="Proteomes" id="UP000235589">
    <property type="component" value="Chromosome"/>
</dbReference>
<accession>A0A2K9P3G5</accession>
<evidence type="ECO:0000256" key="3">
    <source>
        <dbReference type="ARBA" id="ARBA00022692"/>
    </source>
</evidence>
<feature type="transmembrane region" description="Helical" evidence="6">
    <location>
        <begin position="97"/>
        <end position="116"/>
    </location>
</feature>
<protein>
    <submittedName>
        <fullName evidence="7">Putative flippase</fullName>
    </submittedName>
</protein>
<feature type="transmembrane region" description="Helical" evidence="6">
    <location>
        <begin position="56"/>
        <end position="76"/>
    </location>
</feature>
<evidence type="ECO:0000256" key="6">
    <source>
        <dbReference type="SAM" id="Phobius"/>
    </source>
</evidence>
<dbReference type="PANTHER" id="PTHR30250:SF26">
    <property type="entry name" value="PSMA PROTEIN"/>
    <property type="match status" value="1"/>
</dbReference>
<dbReference type="AlphaFoldDB" id="A0A2K9P3G5"/>
<feature type="transmembrane region" description="Helical" evidence="6">
    <location>
        <begin position="314"/>
        <end position="339"/>
    </location>
</feature>
<evidence type="ECO:0000313" key="8">
    <source>
        <dbReference type="Proteomes" id="UP000235589"/>
    </source>
</evidence>
<keyword evidence="4 6" id="KW-1133">Transmembrane helix</keyword>
<evidence type="ECO:0000313" key="7">
    <source>
        <dbReference type="EMBL" id="AUO19792.1"/>
    </source>
</evidence>
<feature type="transmembrane region" description="Helical" evidence="6">
    <location>
        <begin position="160"/>
        <end position="183"/>
    </location>
</feature>
<dbReference type="OrthoDB" id="8609648at2"/>
<feature type="transmembrane region" description="Helical" evidence="6">
    <location>
        <begin position="351"/>
        <end position="368"/>
    </location>
</feature>
<feature type="transmembrane region" description="Helical" evidence="6">
    <location>
        <begin position="21"/>
        <end position="44"/>
    </location>
</feature>
<evidence type="ECO:0000256" key="4">
    <source>
        <dbReference type="ARBA" id="ARBA00022989"/>
    </source>
</evidence>
<evidence type="ECO:0000256" key="5">
    <source>
        <dbReference type="ARBA" id="ARBA00023136"/>
    </source>
</evidence>
<evidence type="ECO:0000256" key="1">
    <source>
        <dbReference type="ARBA" id="ARBA00004651"/>
    </source>
</evidence>
<dbReference type="PANTHER" id="PTHR30250">
    <property type="entry name" value="PST FAMILY PREDICTED COLANIC ACID TRANSPORTER"/>
    <property type="match status" value="1"/>
</dbReference>
<organism evidence="7 8">
    <name type="scientific">Monoglobus pectinilyticus</name>
    <dbReference type="NCBI Taxonomy" id="1981510"/>
    <lineage>
        <taxon>Bacteria</taxon>
        <taxon>Bacillati</taxon>
        <taxon>Bacillota</taxon>
        <taxon>Clostridia</taxon>
        <taxon>Monoglobales</taxon>
        <taxon>Monoglobaceae</taxon>
        <taxon>Monoglobus</taxon>
    </lineage>
</organism>
<name>A0A2K9P3G5_9FIRM</name>
<feature type="transmembrane region" description="Helical" evidence="6">
    <location>
        <begin position="189"/>
        <end position="210"/>
    </location>
</feature>
<reference evidence="7 8" key="1">
    <citation type="submission" date="2017-04" db="EMBL/GenBank/DDBJ databases">
        <title>Monoglobus pectinilyticus 14 draft genome.</title>
        <authorList>
            <person name="Kim C."/>
            <person name="Rosendale D.I."/>
            <person name="Kelly W.J."/>
            <person name="Tannock G.W."/>
            <person name="Patchett M.L."/>
            <person name="Jordens J.Z."/>
        </authorList>
    </citation>
    <scope>NUCLEOTIDE SEQUENCE [LARGE SCALE GENOMIC DNA]</scope>
    <source>
        <strain evidence="7 8">14</strain>
    </source>
</reference>
<dbReference type="KEGG" id="mpec:B9O19_01636"/>
<dbReference type="RefSeq" id="WP_102365967.1">
    <property type="nucleotide sequence ID" value="NZ_CP020991.1"/>
</dbReference>